<keyword evidence="2" id="KW-1185">Reference proteome</keyword>
<dbReference type="EMBL" id="CM007652">
    <property type="protein sequence ID" value="ONI21249.1"/>
    <property type="molecule type" value="Genomic_DNA"/>
</dbReference>
<proteinExistence type="predicted"/>
<evidence type="ECO:0000313" key="1">
    <source>
        <dbReference type="EMBL" id="ONI21249.1"/>
    </source>
</evidence>
<dbReference type="Gramene" id="ONI21249">
    <property type="protein sequence ID" value="ONI21249"/>
    <property type="gene ID" value="PRUPE_2G055300"/>
</dbReference>
<gene>
    <name evidence="1" type="ORF">PRUPE_2G055300</name>
</gene>
<sequence>MASFFFLPAICIRLEIFLRNSLISLCHNSFIDYILLFSHFSGVNLIELSCIARNFGYHVSYKLQMKFRRKTMNFIFIRKLVCFEFKFVFS</sequence>
<dbReference type="Proteomes" id="UP000006882">
    <property type="component" value="Chromosome G2"/>
</dbReference>
<evidence type="ECO:0000313" key="2">
    <source>
        <dbReference type="Proteomes" id="UP000006882"/>
    </source>
</evidence>
<reference evidence="1 2" key="1">
    <citation type="journal article" date="2013" name="Nat. Genet.">
        <title>The high-quality draft genome of peach (Prunus persica) identifies unique patterns of genetic diversity, domestication and genome evolution.</title>
        <authorList>
            <consortium name="International Peach Genome Initiative"/>
            <person name="Verde I."/>
            <person name="Abbott A.G."/>
            <person name="Scalabrin S."/>
            <person name="Jung S."/>
            <person name="Shu S."/>
            <person name="Marroni F."/>
            <person name="Zhebentyayeva T."/>
            <person name="Dettori M.T."/>
            <person name="Grimwood J."/>
            <person name="Cattonaro F."/>
            <person name="Zuccolo A."/>
            <person name="Rossini L."/>
            <person name="Jenkins J."/>
            <person name="Vendramin E."/>
            <person name="Meisel L.A."/>
            <person name="Decroocq V."/>
            <person name="Sosinski B."/>
            <person name="Prochnik S."/>
            <person name="Mitros T."/>
            <person name="Policriti A."/>
            <person name="Cipriani G."/>
            <person name="Dondini L."/>
            <person name="Ficklin S."/>
            <person name="Goodstein D.M."/>
            <person name="Xuan P."/>
            <person name="Del Fabbro C."/>
            <person name="Aramini V."/>
            <person name="Copetti D."/>
            <person name="Gonzalez S."/>
            <person name="Horner D.S."/>
            <person name="Falchi R."/>
            <person name="Lucas S."/>
            <person name="Mica E."/>
            <person name="Maldonado J."/>
            <person name="Lazzari B."/>
            <person name="Bielenberg D."/>
            <person name="Pirona R."/>
            <person name="Miculan M."/>
            <person name="Barakat A."/>
            <person name="Testolin R."/>
            <person name="Stella A."/>
            <person name="Tartarini S."/>
            <person name="Tonutti P."/>
            <person name="Arus P."/>
            <person name="Orellana A."/>
            <person name="Wells C."/>
            <person name="Main D."/>
            <person name="Vizzotto G."/>
            <person name="Silva H."/>
            <person name="Salamini F."/>
            <person name="Schmutz J."/>
            <person name="Morgante M."/>
            <person name="Rokhsar D.S."/>
        </authorList>
    </citation>
    <scope>NUCLEOTIDE SEQUENCE [LARGE SCALE GENOMIC DNA]</scope>
    <source>
        <strain evidence="2">cv. Nemared</strain>
    </source>
</reference>
<accession>A0A251QBS9</accession>
<protein>
    <submittedName>
        <fullName evidence="1">Uncharacterized protein</fullName>
    </submittedName>
</protein>
<organism evidence="1 2">
    <name type="scientific">Prunus persica</name>
    <name type="common">Peach</name>
    <name type="synonym">Amygdalus persica</name>
    <dbReference type="NCBI Taxonomy" id="3760"/>
    <lineage>
        <taxon>Eukaryota</taxon>
        <taxon>Viridiplantae</taxon>
        <taxon>Streptophyta</taxon>
        <taxon>Embryophyta</taxon>
        <taxon>Tracheophyta</taxon>
        <taxon>Spermatophyta</taxon>
        <taxon>Magnoliopsida</taxon>
        <taxon>eudicotyledons</taxon>
        <taxon>Gunneridae</taxon>
        <taxon>Pentapetalae</taxon>
        <taxon>rosids</taxon>
        <taxon>fabids</taxon>
        <taxon>Rosales</taxon>
        <taxon>Rosaceae</taxon>
        <taxon>Amygdaloideae</taxon>
        <taxon>Amygdaleae</taxon>
        <taxon>Prunus</taxon>
    </lineage>
</organism>
<dbReference type="AlphaFoldDB" id="A0A251QBS9"/>
<name>A0A251QBS9_PRUPE</name>